<protein>
    <submittedName>
        <fullName evidence="1">Uncharacterized protein</fullName>
    </submittedName>
</protein>
<organism evidence="1 2">
    <name type="scientific">Pseudaeromonas paramecii</name>
    <dbReference type="NCBI Taxonomy" id="2138166"/>
    <lineage>
        <taxon>Bacteria</taxon>
        <taxon>Pseudomonadati</taxon>
        <taxon>Pseudomonadota</taxon>
        <taxon>Gammaproteobacteria</taxon>
        <taxon>Aeromonadales</taxon>
        <taxon>Aeromonadaceae</taxon>
        <taxon>Pseudaeromonas</taxon>
    </lineage>
</organism>
<dbReference type="EMBL" id="BAABFC010000001">
    <property type="protein sequence ID" value="GAA4493455.1"/>
    <property type="molecule type" value="Genomic_DNA"/>
</dbReference>
<gene>
    <name evidence="1" type="ORF">GCM10023095_03740</name>
</gene>
<accession>A0ABP8PWM1</accession>
<reference evidence="2" key="1">
    <citation type="journal article" date="2019" name="Int. J. Syst. Evol. Microbiol.">
        <title>The Global Catalogue of Microorganisms (GCM) 10K type strain sequencing project: providing services to taxonomists for standard genome sequencing and annotation.</title>
        <authorList>
            <consortium name="The Broad Institute Genomics Platform"/>
            <consortium name="The Broad Institute Genome Sequencing Center for Infectious Disease"/>
            <person name="Wu L."/>
            <person name="Ma J."/>
        </authorList>
    </citation>
    <scope>NUCLEOTIDE SEQUENCE [LARGE SCALE GENOMIC DNA]</scope>
    <source>
        <strain evidence="2">JCM 32226</strain>
    </source>
</reference>
<dbReference type="Proteomes" id="UP001501321">
    <property type="component" value="Unassembled WGS sequence"/>
</dbReference>
<dbReference type="RefSeq" id="WP_345009483.1">
    <property type="nucleotide sequence ID" value="NZ_BAABFC010000001.1"/>
</dbReference>
<evidence type="ECO:0000313" key="2">
    <source>
        <dbReference type="Proteomes" id="UP001501321"/>
    </source>
</evidence>
<sequence>MSLSEEKALVSVEVLPTSNAINVRWENQILRDGEIISTENVRRAYGRYEREAFLADVPNGAAYADAAGLEPVANAPSAEPAA</sequence>
<name>A0ABP8PWM1_9GAMM</name>
<evidence type="ECO:0000313" key="1">
    <source>
        <dbReference type="EMBL" id="GAA4493455.1"/>
    </source>
</evidence>
<comment type="caution">
    <text evidence="1">The sequence shown here is derived from an EMBL/GenBank/DDBJ whole genome shotgun (WGS) entry which is preliminary data.</text>
</comment>
<proteinExistence type="predicted"/>
<keyword evidence="2" id="KW-1185">Reference proteome</keyword>